<dbReference type="PANTHER" id="PTHR12001:SF55">
    <property type="entry name" value="ALL TRANS-POLYPRENYL-DIPHOSPHATE SYNTHASE PDSS2"/>
    <property type="match status" value="1"/>
</dbReference>
<protein>
    <submittedName>
        <fullName evidence="1">Geranylgeranyl pyrophosphate synthase/polyprenyl synthetase-like protein</fullName>
    </submittedName>
</protein>
<evidence type="ECO:0000313" key="2">
    <source>
        <dbReference type="Proteomes" id="UP000288716"/>
    </source>
</evidence>
<organism evidence="1 2">
    <name type="scientific">Leptotrombidium deliense</name>
    <dbReference type="NCBI Taxonomy" id="299467"/>
    <lineage>
        <taxon>Eukaryota</taxon>
        <taxon>Metazoa</taxon>
        <taxon>Ecdysozoa</taxon>
        <taxon>Arthropoda</taxon>
        <taxon>Chelicerata</taxon>
        <taxon>Arachnida</taxon>
        <taxon>Acari</taxon>
        <taxon>Acariformes</taxon>
        <taxon>Trombidiformes</taxon>
        <taxon>Prostigmata</taxon>
        <taxon>Anystina</taxon>
        <taxon>Parasitengona</taxon>
        <taxon>Trombiculoidea</taxon>
        <taxon>Trombiculidae</taxon>
        <taxon>Leptotrombidium</taxon>
    </lineage>
</organism>
<feature type="non-terminal residue" evidence="1">
    <location>
        <position position="384"/>
    </location>
</feature>
<dbReference type="OrthoDB" id="9983019at2759"/>
<dbReference type="STRING" id="299467.A0A443S828"/>
<comment type="caution">
    <text evidence="1">The sequence shown here is derived from an EMBL/GenBank/DDBJ whole genome shotgun (WGS) entry which is preliminary data.</text>
</comment>
<gene>
    <name evidence="1" type="ORF">B4U80_09330</name>
</gene>
<name>A0A443S828_9ACAR</name>
<keyword evidence="2" id="KW-1185">Reference proteome</keyword>
<dbReference type="InterPro" id="IPR008949">
    <property type="entry name" value="Isoprenoid_synthase_dom_sf"/>
</dbReference>
<sequence length="384" mass="44016">MSTISKFVFFSKNFLPKVSTNSVLHRKHSFACPANTAFKEAERLTSVPLSHFQIKNMMRDEYDLSQFALDKVIDLKRCLHENNHPIISVAQQIFEECDSEHQKVYSSGGLVVLLVAKVLQSVPSFKESSQIWDKQKVLAECYEMIDKAMFIHHKSIINIPPNNDNDKHLDILNSGNKLAVLGGDYLFSYGIIRLASLVKRASVFDFIGAAIDDYCITHFKCDHEDKHGNMFPWEGISVTDWEQLGGYCSTNLLAYSCQYVAILSNLSSIRFEKAAYDLGRNLRLKWNIEEDIKSITDEEREDFKLFSAPVVLHIQRHPKFLRELHNLSKDDKMNIKKIKEIILEGNAVKDCEVLLNDYSSSALRATNLFPDNEERQSLRNIIFA</sequence>
<dbReference type="GO" id="GO:0005739">
    <property type="term" value="C:mitochondrion"/>
    <property type="evidence" value="ECO:0007669"/>
    <property type="project" value="TreeGrafter"/>
</dbReference>
<dbReference type="GO" id="GO:0006744">
    <property type="term" value="P:ubiquinone biosynthetic process"/>
    <property type="evidence" value="ECO:0007669"/>
    <property type="project" value="TreeGrafter"/>
</dbReference>
<dbReference type="GO" id="GO:0004659">
    <property type="term" value="F:prenyltransferase activity"/>
    <property type="evidence" value="ECO:0007669"/>
    <property type="project" value="TreeGrafter"/>
</dbReference>
<evidence type="ECO:0000313" key="1">
    <source>
        <dbReference type="EMBL" id="RWS23716.1"/>
    </source>
</evidence>
<dbReference type="PANTHER" id="PTHR12001">
    <property type="entry name" value="GERANYLGERANYL PYROPHOSPHATE SYNTHASE"/>
    <property type="match status" value="1"/>
</dbReference>
<reference evidence="1 2" key="1">
    <citation type="journal article" date="2018" name="Gigascience">
        <title>Genomes of trombidid mites reveal novel predicted allergens and laterally-transferred genes associated with secondary metabolism.</title>
        <authorList>
            <person name="Dong X."/>
            <person name="Chaisiri K."/>
            <person name="Xia D."/>
            <person name="Armstrong S.D."/>
            <person name="Fang Y."/>
            <person name="Donnelly M.J."/>
            <person name="Kadowaki T."/>
            <person name="McGarry J.W."/>
            <person name="Darby A.C."/>
            <person name="Makepeace B.L."/>
        </authorList>
    </citation>
    <scope>NUCLEOTIDE SEQUENCE [LARGE SCALE GENOMIC DNA]</scope>
    <source>
        <strain evidence="1">UoL-UT</strain>
    </source>
</reference>
<dbReference type="Proteomes" id="UP000288716">
    <property type="component" value="Unassembled WGS sequence"/>
</dbReference>
<dbReference type="VEuPathDB" id="VectorBase:LDEU008324"/>
<dbReference type="EMBL" id="NCKV01006002">
    <property type="protein sequence ID" value="RWS23716.1"/>
    <property type="molecule type" value="Genomic_DNA"/>
</dbReference>
<accession>A0A443S828</accession>
<dbReference type="AlphaFoldDB" id="A0A443S828"/>
<dbReference type="GO" id="GO:0008299">
    <property type="term" value="P:isoprenoid biosynthetic process"/>
    <property type="evidence" value="ECO:0007669"/>
    <property type="project" value="TreeGrafter"/>
</dbReference>
<dbReference type="GO" id="GO:1990234">
    <property type="term" value="C:transferase complex"/>
    <property type="evidence" value="ECO:0007669"/>
    <property type="project" value="TreeGrafter"/>
</dbReference>
<proteinExistence type="predicted"/>
<dbReference type="Gene3D" id="1.10.600.10">
    <property type="entry name" value="Farnesyl Diphosphate Synthase"/>
    <property type="match status" value="1"/>
</dbReference>
<dbReference type="SUPFAM" id="SSF48576">
    <property type="entry name" value="Terpenoid synthases"/>
    <property type="match status" value="1"/>
</dbReference>